<protein>
    <submittedName>
        <fullName evidence="1">Uncharacterized protein</fullName>
    </submittedName>
</protein>
<reference evidence="1 2" key="1">
    <citation type="submission" date="2019-01" db="EMBL/GenBank/DDBJ databases">
        <title>Genome sequence of the Antarctic species Gelidibacter gilvus ACAM 158(T).</title>
        <authorList>
            <person name="Bowman J.P."/>
        </authorList>
    </citation>
    <scope>NUCLEOTIDE SEQUENCE [LARGE SCALE GENOMIC DNA]</scope>
    <source>
        <strain evidence="1 2">IC158</strain>
    </source>
</reference>
<sequence length="67" mass="7698">MSKFIRSQVFKSLLTITNLVQLGQILTKMVIKILTLPVYSIFINYHFSAIGMNFRQNDDQNTYVAGL</sequence>
<organism evidence="1 2">
    <name type="scientific">Gelidibacter gilvus</name>
    <dbReference type="NCBI Taxonomy" id="59602"/>
    <lineage>
        <taxon>Bacteria</taxon>
        <taxon>Pseudomonadati</taxon>
        <taxon>Bacteroidota</taxon>
        <taxon>Flavobacteriia</taxon>
        <taxon>Flavobacteriales</taxon>
        <taxon>Flavobacteriaceae</taxon>
        <taxon>Gelidibacter</taxon>
    </lineage>
</organism>
<dbReference type="EMBL" id="SDDZ01000003">
    <property type="protein sequence ID" value="RXJ50532.1"/>
    <property type="molecule type" value="Genomic_DNA"/>
</dbReference>
<comment type="caution">
    <text evidence="1">The sequence shown here is derived from an EMBL/GenBank/DDBJ whole genome shotgun (WGS) entry which is preliminary data.</text>
</comment>
<keyword evidence="2" id="KW-1185">Reference proteome</keyword>
<dbReference type="Proteomes" id="UP000289792">
    <property type="component" value="Unassembled WGS sequence"/>
</dbReference>
<dbReference type="AlphaFoldDB" id="A0A4Q0XJQ4"/>
<gene>
    <name evidence="1" type="ORF">ESZ48_07130</name>
</gene>
<name>A0A4Q0XJQ4_9FLAO</name>
<proteinExistence type="predicted"/>
<accession>A0A4Q0XJQ4</accession>
<evidence type="ECO:0000313" key="2">
    <source>
        <dbReference type="Proteomes" id="UP000289792"/>
    </source>
</evidence>
<evidence type="ECO:0000313" key="1">
    <source>
        <dbReference type="EMBL" id="RXJ50532.1"/>
    </source>
</evidence>